<organism evidence="8 9">
    <name type="scientific">Piscinibacter gummiphilus</name>
    <dbReference type="NCBI Taxonomy" id="946333"/>
    <lineage>
        <taxon>Bacteria</taxon>
        <taxon>Pseudomonadati</taxon>
        <taxon>Pseudomonadota</taxon>
        <taxon>Betaproteobacteria</taxon>
        <taxon>Burkholderiales</taxon>
        <taxon>Sphaerotilaceae</taxon>
        <taxon>Piscinibacter</taxon>
    </lineage>
</organism>
<accession>A0A1W6L5L7</accession>
<evidence type="ECO:0000256" key="2">
    <source>
        <dbReference type="ARBA" id="ARBA00022487"/>
    </source>
</evidence>
<keyword evidence="7" id="KW-1015">Disulfide bond</keyword>
<dbReference type="STRING" id="946333.A4W93_06515"/>
<keyword evidence="4" id="KW-0732">Signal</keyword>
<dbReference type="PANTHER" id="PTHR33938">
    <property type="entry name" value="FERULOYL ESTERASE B-RELATED"/>
    <property type="match status" value="1"/>
</dbReference>
<dbReference type="Proteomes" id="UP000193427">
    <property type="component" value="Chromosome"/>
</dbReference>
<keyword evidence="3" id="KW-0479">Metal-binding</keyword>
<dbReference type="InterPro" id="IPR029058">
    <property type="entry name" value="AB_hydrolase_fold"/>
</dbReference>
<name>A0A1W6L5L7_9BURK</name>
<reference evidence="8 9" key="1">
    <citation type="submission" date="2016-04" db="EMBL/GenBank/DDBJ databases">
        <title>Complete genome sequence of natural rubber-degrading, novel Gram-negative bacterium, Rhizobacter gummiphilus strain NS21.</title>
        <authorList>
            <person name="Tabata M."/>
            <person name="Kasai D."/>
            <person name="Fukuda M."/>
        </authorList>
    </citation>
    <scope>NUCLEOTIDE SEQUENCE [LARGE SCALE GENOMIC DNA]</scope>
    <source>
        <strain evidence="8 9">NS21</strain>
    </source>
</reference>
<keyword evidence="6" id="KW-0106">Calcium</keyword>
<keyword evidence="2" id="KW-0719">Serine esterase</keyword>
<evidence type="ECO:0000256" key="6">
    <source>
        <dbReference type="ARBA" id="ARBA00022837"/>
    </source>
</evidence>
<gene>
    <name evidence="8" type="ORF">A4W93_06515</name>
</gene>
<evidence type="ECO:0000313" key="8">
    <source>
        <dbReference type="EMBL" id="ARN19595.1"/>
    </source>
</evidence>
<dbReference type="KEGG" id="rgu:A4W93_06515"/>
<dbReference type="PANTHER" id="PTHR33938:SF15">
    <property type="entry name" value="FERULOYL ESTERASE B-RELATED"/>
    <property type="match status" value="1"/>
</dbReference>
<evidence type="ECO:0000256" key="7">
    <source>
        <dbReference type="ARBA" id="ARBA00023157"/>
    </source>
</evidence>
<dbReference type="GO" id="GO:0046872">
    <property type="term" value="F:metal ion binding"/>
    <property type="evidence" value="ECO:0007669"/>
    <property type="project" value="UniProtKB-KW"/>
</dbReference>
<sequence length="530" mass="57392">MLFALSLVVLSGCARSVEPDAAAVACSALTGKVLSHGIVKQATPVTAGQSMSLAGVDDKVVAPFGFCRIEATLRSEPGSEIQSLYWLPMKPSWNGKFVGLGNGGFGGVIQEAHMFPALRQGFAVAATDMGHPASFPQNLAPMNGKWAYQQPVKVLDWAYRANHLTAATGKELIDAHFGQKPKRSYFHGCSDGGREALMQAGRYPDDYDGIIAGAPAAAFTDLMAHAQWNNRQAVPTQLTEEKLDRLHAEVLDRCDALDGAKDGLLESPSACRFDPEVLSCKPGDDPKRCLTGAEVEAVRATYRGPRTADGQQLSAGFSPGSEYKEGWSLWITGPTLPLVGTVKSMTGGSLLSTDFFRWMVHADPDWERERFDLDKDLPLARQRLAATINSDQLDMTPFFARNGKLMLYHGWSDAALPPMNTVRYFERLQARHADAATQQLRLFMAPGMGHCMGGPGPSVFDALDAMDRWTEGGPPPEQMVATKFDKDAAGALGQTAKVQRTRPLCAWPKVARWTGQGSIDAAENFSCQTP</sequence>
<evidence type="ECO:0000313" key="9">
    <source>
        <dbReference type="Proteomes" id="UP000193427"/>
    </source>
</evidence>
<comment type="similarity">
    <text evidence="1">Belongs to the tannase family.</text>
</comment>
<dbReference type="GO" id="GO:0052689">
    <property type="term" value="F:carboxylic ester hydrolase activity"/>
    <property type="evidence" value="ECO:0007669"/>
    <property type="project" value="UniProtKB-KW"/>
</dbReference>
<evidence type="ECO:0000256" key="4">
    <source>
        <dbReference type="ARBA" id="ARBA00022729"/>
    </source>
</evidence>
<evidence type="ECO:0000256" key="1">
    <source>
        <dbReference type="ARBA" id="ARBA00006249"/>
    </source>
</evidence>
<dbReference type="Pfam" id="PF07519">
    <property type="entry name" value="Tannase"/>
    <property type="match status" value="1"/>
</dbReference>
<keyword evidence="5" id="KW-0378">Hydrolase</keyword>
<dbReference type="Gene3D" id="3.40.50.1820">
    <property type="entry name" value="alpha/beta hydrolase"/>
    <property type="match status" value="1"/>
</dbReference>
<dbReference type="AlphaFoldDB" id="A0A1W6L5L7"/>
<protein>
    <submittedName>
        <fullName evidence="8">Uncharacterized protein</fullName>
    </submittedName>
</protein>
<proteinExistence type="inferred from homology"/>
<dbReference type="EMBL" id="CP015118">
    <property type="protein sequence ID" value="ARN19595.1"/>
    <property type="molecule type" value="Genomic_DNA"/>
</dbReference>
<evidence type="ECO:0000256" key="5">
    <source>
        <dbReference type="ARBA" id="ARBA00022801"/>
    </source>
</evidence>
<dbReference type="SUPFAM" id="SSF53474">
    <property type="entry name" value="alpha/beta-Hydrolases"/>
    <property type="match status" value="1"/>
</dbReference>
<keyword evidence="9" id="KW-1185">Reference proteome</keyword>
<evidence type="ECO:0000256" key="3">
    <source>
        <dbReference type="ARBA" id="ARBA00022723"/>
    </source>
</evidence>
<dbReference type="InterPro" id="IPR011118">
    <property type="entry name" value="Tannase/feruloyl_esterase"/>
</dbReference>